<organism evidence="9 10">
    <name type="scientific">Thielaviopsis punctulata</name>
    <dbReference type="NCBI Taxonomy" id="72032"/>
    <lineage>
        <taxon>Eukaryota</taxon>
        <taxon>Fungi</taxon>
        <taxon>Dikarya</taxon>
        <taxon>Ascomycota</taxon>
        <taxon>Pezizomycotina</taxon>
        <taxon>Sordariomycetes</taxon>
        <taxon>Hypocreomycetidae</taxon>
        <taxon>Microascales</taxon>
        <taxon>Ceratocystidaceae</taxon>
        <taxon>Thielaviopsis</taxon>
    </lineage>
</organism>
<dbReference type="EMBL" id="LAEV01002213">
    <property type="protein sequence ID" value="KKA26351.1"/>
    <property type="molecule type" value="Genomic_DNA"/>
</dbReference>
<evidence type="ECO:0000256" key="5">
    <source>
        <dbReference type="ARBA" id="ARBA00022840"/>
    </source>
</evidence>
<evidence type="ECO:0000313" key="9">
    <source>
        <dbReference type="EMBL" id="KKA26351.1"/>
    </source>
</evidence>
<accession>A0A0F4Z8D6</accession>
<keyword evidence="2" id="KW-0808">Transferase</keyword>
<proteinExistence type="predicted"/>
<name>A0A0F4Z8D6_9PEZI</name>
<dbReference type="PANTHER" id="PTHR24345">
    <property type="entry name" value="SERINE/THREONINE-PROTEIN KINASE PLK"/>
    <property type="match status" value="1"/>
</dbReference>
<keyword evidence="1" id="KW-0723">Serine/threonine-protein kinase</keyword>
<dbReference type="PROSITE" id="PS00107">
    <property type="entry name" value="PROTEIN_KINASE_ATP"/>
    <property type="match status" value="1"/>
</dbReference>
<feature type="domain" description="Protein kinase" evidence="8">
    <location>
        <begin position="342"/>
        <end position="640"/>
    </location>
</feature>
<dbReference type="InterPro" id="IPR008271">
    <property type="entry name" value="Ser/Thr_kinase_AS"/>
</dbReference>
<evidence type="ECO:0000259" key="8">
    <source>
        <dbReference type="PROSITE" id="PS50011"/>
    </source>
</evidence>
<evidence type="ECO:0000256" key="1">
    <source>
        <dbReference type="ARBA" id="ARBA00022527"/>
    </source>
</evidence>
<dbReference type="Gene3D" id="1.10.510.10">
    <property type="entry name" value="Transferase(Phosphotransferase) domain 1"/>
    <property type="match status" value="1"/>
</dbReference>
<dbReference type="SMART" id="SM00220">
    <property type="entry name" value="S_TKc"/>
    <property type="match status" value="1"/>
</dbReference>
<feature type="region of interest" description="Disordered" evidence="7">
    <location>
        <begin position="1"/>
        <end position="261"/>
    </location>
</feature>
<keyword evidence="4" id="KW-0418">Kinase</keyword>
<dbReference type="Pfam" id="PF00069">
    <property type="entry name" value="Pkinase"/>
    <property type="match status" value="1"/>
</dbReference>
<feature type="compositionally biased region" description="Polar residues" evidence="7">
    <location>
        <begin position="1"/>
        <end position="15"/>
    </location>
</feature>
<feature type="compositionally biased region" description="Low complexity" evidence="7">
    <location>
        <begin position="61"/>
        <end position="77"/>
    </location>
</feature>
<dbReference type="GO" id="GO:0004674">
    <property type="term" value="F:protein serine/threonine kinase activity"/>
    <property type="evidence" value="ECO:0007669"/>
    <property type="project" value="UniProtKB-KW"/>
</dbReference>
<evidence type="ECO:0000256" key="4">
    <source>
        <dbReference type="ARBA" id="ARBA00022777"/>
    </source>
</evidence>
<evidence type="ECO:0000256" key="6">
    <source>
        <dbReference type="PROSITE-ProRule" id="PRU10141"/>
    </source>
</evidence>
<dbReference type="PROSITE" id="PS00108">
    <property type="entry name" value="PROTEIN_KINASE_ST"/>
    <property type="match status" value="1"/>
</dbReference>
<sequence>MVPSLDQSQQPQTPAGTLIAPEVSSSGPSQSPRLSPSYPSDFPPAIEEESESEDDRRRSISQELEQQTSSSTSSSSLAPPPTSHSQKKRLSISTGFGGQASEVVSPARRSGRGSGSFSFSRIFRRTPSASGKDFQAIIGNGDANLVPPKSATGGRRFSFHRSAESQRSVTPPSPDSTGLEMHLPLRPGHQVMPLSSDVLSSNPVSATAPNSGHQTPTHVTQASGNVSFMSKSKRSSTGLNLSRHFKRSQKPAPLPPSRSRANSFDANAKRACDAHNGQSVVACNHVQNGGEDHLGLKRSPWAYIPETGTGVKARRMSLSLPDDFVVATSELLKTYNYESRLGRHGNHLGKGATSTVVRMVRKDTGECVAVKEFRAKSKSDTQEQYEKKVKSEYTIAKSLHHPNIVETLDLCTHKSRWNHVMEYCGAGDLYSFVEEGFLKSADREKDRLCLFKQLVQGVNYLHSNGIAHRDIKLENLLVTKDSKLKITDFGVSEVFSGIHPGLREAGGVCGKNMGEVRMCKPGICGSEPYIAPEVLAKKVDYDPRPLDVWSSAVIMINLIFGSGLWSRAEPGQQHYDSLVRGWEKYEGEPLDSLTGDKYPCYKPFDLFVFPPVLRRILLLMLHPDPTKRITISEVVNHRWFRGLECCQPESYDEPNVAIDVSKQANLQHMRIAFHNHLPPVNTHSHFIGRTGH</sequence>
<dbReference type="AlphaFoldDB" id="A0A0F4Z8D6"/>
<evidence type="ECO:0000256" key="3">
    <source>
        <dbReference type="ARBA" id="ARBA00022741"/>
    </source>
</evidence>
<dbReference type="GO" id="GO:0005634">
    <property type="term" value="C:nucleus"/>
    <property type="evidence" value="ECO:0007669"/>
    <property type="project" value="TreeGrafter"/>
</dbReference>
<protein>
    <recommendedName>
        <fullName evidence="8">Protein kinase domain-containing protein</fullName>
    </recommendedName>
</protein>
<dbReference type="SUPFAM" id="SSF56112">
    <property type="entry name" value="Protein kinase-like (PK-like)"/>
    <property type="match status" value="1"/>
</dbReference>
<dbReference type="PROSITE" id="PS50011">
    <property type="entry name" value="PROTEIN_KINASE_DOM"/>
    <property type="match status" value="1"/>
</dbReference>
<dbReference type="InterPro" id="IPR011009">
    <property type="entry name" value="Kinase-like_dom_sf"/>
</dbReference>
<dbReference type="GO" id="GO:0005524">
    <property type="term" value="F:ATP binding"/>
    <property type="evidence" value="ECO:0007669"/>
    <property type="project" value="UniProtKB-UniRule"/>
</dbReference>
<comment type="caution">
    <text evidence="9">The sequence shown here is derived from an EMBL/GenBank/DDBJ whole genome shotgun (WGS) entry which is preliminary data.</text>
</comment>
<keyword evidence="10" id="KW-1185">Reference proteome</keyword>
<feature type="compositionally biased region" description="Low complexity" evidence="7">
    <location>
        <begin position="21"/>
        <end position="37"/>
    </location>
</feature>
<evidence type="ECO:0000313" key="10">
    <source>
        <dbReference type="Proteomes" id="UP000033483"/>
    </source>
</evidence>
<keyword evidence="3 6" id="KW-0547">Nucleotide-binding</keyword>
<dbReference type="InterPro" id="IPR017441">
    <property type="entry name" value="Protein_kinase_ATP_BS"/>
</dbReference>
<gene>
    <name evidence="9" type="ORF">TD95_003843</name>
</gene>
<dbReference type="OrthoDB" id="4062651at2759"/>
<dbReference type="PANTHER" id="PTHR24345:SF91">
    <property type="entry name" value="SERINE_THREONINE-PROTEIN KINASE PLK4"/>
    <property type="match status" value="1"/>
</dbReference>
<feature type="binding site" evidence="6">
    <location>
        <position position="371"/>
    </location>
    <ligand>
        <name>ATP</name>
        <dbReference type="ChEBI" id="CHEBI:30616"/>
    </ligand>
</feature>
<feature type="compositionally biased region" description="Polar residues" evidence="7">
    <location>
        <begin position="197"/>
        <end position="240"/>
    </location>
</feature>
<evidence type="ECO:0000256" key="2">
    <source>
        <dbReference type="ARBA" id="ARBA00022679"/>
    </source>
</evidence>
<keyword evidence="5 6" id="KW-0067">ATP-binding</keyword>
<reference evidence="9 10" key="1">
    <citation type="submission" date="2015-03" db="EMBL/GenBank/DDBJ databases">
        <authorList>
            <person name="Radwan O."/>
            <person name="Al-Naeli F.A."/>
            <person name="Rendon G.A."/>
            <person name="Fields C."/>
        </authorList>
    </citation>
    <scope>NUCLEOTIDE SEQUENCE [LARGE SCALE GENOMIC DNA]</scope>
    <source>
        <strain evidence="9">CR-DP1</strain>
    </source>
</reference>
<evidence type="ECO:0000256" key="7">
    <source>
        <dbReference type="SAM" id="MobiDB-lite"/>
    </source>
</evidence>
<dbReference type="Proteomes" id="UP000033483">
    <property type="component" value="Unassembled WGS sequence"/>
</dbReference>
<dbReference type="InterPro" id="IPR000719">
    <property type="entry name" value="Prot_kinase_dom"/>
</dbReference>